<dbReference type="AlphaFoldDB" id="A0A2J7RLE1"/>
<gene>
    <name evidence="3" type="ORF">B7P43_G10452</name>
</gene>
<dbReference type="InParanoid" id="A0A2J7RLE1"/>
<accession>A0A2J7RLE1</accession>
<evidence type="ECO:0000256" key="1">
    <source>
        <dbReference type="SAM" id="Coils"/>
    </source>
</evidence>
<evidence type="ECO:0000313" key="3">
    <source>
        <dbReference type="EMBL" id="PNF41619.1"/>
    </source>
</evidence>
<organism evidence="3 4">
    <name type="scientific">Cryptotermes secundus</name>
    <dbReference type="NCBI Taxonomy" id="105785"/>
    <lineage>
        <taxon>Eukaryota</taxon>
        <taxon>Metazoa</taxon>
        <taxon>Ecdysozoa</taxon>
        <taxon>Arthropoda</taxon>
        <taxon>Hexapoda</taxon>
        <taxon>Insecta</taxon>
        <taxon>Pterygota</taxon>
        <taxon>Neoptera</taxon>
        <taxon>Polyneoptera</taxon>
        <taxon>Dictyoptera</taxon>
        <taxon>Blattodea</taxon>
        <taxon>Blattoidea</taxon>
        <taxon>Termitoidae</taxon>
        <taxon>Kalotermitidae</taxon>
        <taxon>Cryptotermitinae</taxon>
        <taxon>Cryptotermes</taxon>
    </lineage>
</organism>
<dbReference type="EMBL" id="NEVH01002692">
    <property type="protein sequence ID" value="PNF41619.1"/>
    <property type="molecule type" value="Genomic_DNA"/>
</dbReference>
<name>A0A2J7RLE1_9NEOP</name>
<keyword evidence="1" id="KW-0175">Coiled coil</keyword>
<feature type="coiled-coil region" evidence="1">
    <location>
        <begin position="544"/>
        <end position="578"/>
    </location>
</feature>
<protein>
    <submittedName>
        <fullName evidence="3">Uncharacterized protein</fullName>
    </submittedName>
</protein>
<dbReference type="Proteomes" id="UP000235965">
    <property type="component" value="Unassembled WGS sequence"/>
</dbReference>
<proteinExistence type="predicted"/>
<feature type="compositionally biased region" description="Polar residues" evidence="2">
    <location>
        <begin position="451"/>
        <end position="466"/>
    </location>
</feature>
<reference evidence="3 4" key="1">
    <citation type="submission" date="2017-12" db="EMBL/GenBank/DDBJ databases">
        <title>Hemimetabolous genomes reveal molecular basis of termite eusociality.</title>
        <authorList>
            <person name="Harrison M.C."/>
            <person name="Jongepier E."/>
            <person name="Robertson H.M."/>
            <person name="Arning N."/>
            <person name="Bitard-Feildel T."/>
            <person name="Chao H."/>
            <person name="Childers C.P."/>
            <person name="Dinh H."/>
            <person name="Doddapaneni H."/>
            <person name="Dugan S."/>
            <person name="Gowin J."/>
            <person name="Greiner C."/>
            <person name="Han Y."/>
            <person name="Hu H."/>
            <person name="Hughes D.S.T."/>
            <person name="Huylmans A.-K."/>
            <person name="Kemena C."/>
            <person name="Kremer L.P.M."/>
            <person name="Lee S.L."/>
            <person name="Lopez-Ezquerra A."/>
            <person name="Mallet L."/>
            <person name="Monroy-Kuhn J.M."/>
            <person name="Moser A."/>
            <person name="Murali S.C."/>
            <person name="Muzny D.M."/>
            <person name="Otani S."/>
            <person name="Piulachs M.-D."/>
            <person name="Poelchau M."/>
            <person name="Qu J."/>
            <person name="Schaub F."/>
            <person name="Wada-Katsumata A."/>
            <person name="Worley K.C."/>
            <person name="Xie Q."/>
            <person name="Ylla G."/>
            <person name="Poulsen M."/>
            <person name="Gibbs R.A."/>
            <person name="Schal C."/>
            <person name="Richards S."/>
            <person name="Belles X."/>
            <person name="Korb J."/>
            <person name="Bornberg-Bauer E."/>
        </authorList>
    </citation>
    <scope>NUCLEOTIDE SEQUENCE [LARGE SCALE GENOMIC DNA]</scope>
    <source>
        <tissue evidence="3">Whole body</tissue>
    </source>
</reference>
<feature type="region of interest" description="Disordered" evidence="2">
    <location>
        <begin position="829"/>
        <end position="858"/>
    </location>
</feature>
<evidence type="ECO:0000256" key="2">
    <source>
        <dbReference type="SAM" id="MobiDB-lite"/>
    </source>
</evidence>
<comment type="caution">
    <text evidence="3">The sequence shown here is derived from an EMBL/GenBank/DDBJ whole genome shotgun (WGS) entry which is preliminary data.</text>
</comment>
<feature type="region of interest" description="Disordered" evidence="2">
    <location>
        <begin position="444"/>
        <end position="475"/>
    </location>
</feature>
<keyword evidence="4" id="KW-1185">Reference proteome</keyword>
<sequence>MISSCVGEISPNLCHSCQHSSQPPDAQSQRLNELCPGNRELQDDIGFKFEENLHIPQLQPPTWKADTKYDLLTLYANLPEADVYFSECLEAEWTKLITLQLQSHVQLEKNNIQLLLARNQVMKAQYDREYQELIVELEAVKSDIMQYEDYISSKCYSFNNETWEYLKNVGRNELRSRKQMYLQQKMHLKQRSISCWEEMKIYYQIMTYLKEEEIRRQQRMAECSTNMLHHRKLGRHLLQNVLNRVTEEQKEIATRKCLVLNEMKANGLSQQNNTHCILKVQKLGCTFDFMLKHRVYSCGNVCAYNDMVDIFEKRVPSPETPQSIHCMQTLLITALENYNARLDQEIALYWKKLKHTASTEKEGQKRLEKDEICSPVLPEFSDSKGASETAPFDLSILPGSADHNHEEISFEFTMNKVPEVKAVNNEEMKIYSQPVLQVSSVFREQPDDSDIQNTPSMALEGTSESTQTEKRKQVKPLKDKAEKLGFKQQEYDAHKLWKMKPTAERRAKMAGMKKDTSLAELLEKKLTLHITTTGSELCEIRKENETLRNKLDKILSTLQMKNDNNEQLDNKGKKLLDESEQFTTQNDKIGLQLPSVENMDCGGKGAWITQEESRAMSSRNGEKAKLQHLSQDHMVTGTKQENIPAQKDKPEWQLHSDGVPRASTSRTEIKEDFMAHENLGLQSHTAQVLVLGGKDADANKKGTQEKITVHGVEVGLQISSDEDFCLGDETEDHAARRRNKMLIQKLSLLLDCIKEDDRPVSEHFVRHIKRIINVNKLVSPPLMKKLIDTITARSQRLVTLHHGNTTLAVKAEEFGQDSGAEKLEDLEISSDTMDSGDYSSSSTDSECSLSESSYSDFC</sequence>
<evidence type="ECO:0000313" key="4">
    <source>
        <dbReference type="Proteomes" id="UP000235965"/>
    </source>
</evidence>